<dbReference type="InterPro" id="IPR002716">
    <property type="entry name" value="PIN_dom"/>
</dbReference>
<keyword evidence="6" id="KW-0800">Toxin</keyword>
<dbReference type="Pfam" id="PF01850">
    <property type="entry name" value="PIN"/>
    <property type="match status" value="1"/>
</dbReference>
<dbReference type="GO" id="GO:0016787">
    <property type="term" value="F:hydrolase activity"/>
    <property type="evidence" value="ECO:0007669"/>
    <property type="project" value="UniProtKB-KW"/>
</dbReference>
<proteinExistence type="inferred from homology"/>
<evidence type="ECO:0000256" key="5">
    <source>
        <dbReference type="ARBA" id="ARBA00022842"/>
    </source>
</evidence>
<dbReference type="InterPro" id="IPR051619">
    <property type="entry name" value="TypeII_TA_RNase_PINc/VapC"/>
</dbReference>
<dbReference type="GO" id="GO:0000287">
    <property type="term" value="F:magnesium ion binding"/>
    <property type="evidence" value="ECO:0007669"/>
    <property type="project" value="UniProtKB-UniRule"/>
</dbReference>
<dbReference type="InterPro" id="IPR044153">
    <property type="entry name" value="PIN_Pae0151-like"/>
</dbReference>
<dbReference type="EC" id="3.1.-.-" evidence="6"/>
<gene>
    <name evidence="6" type="primary">vapC</name>
    <name evidence="8" type="ORF">C0099_00885</name>
</gene>
<name>A0A2I6S2W6_9RHOO</name>
<feature type="domain" description="PIN" evidence="7">
    <location>
        <begin position="2"/>
        <end position="118"/>
    </location>
</feature>
<dbReference type="Gene3D" id="3.40.50.1010">
    <property type="entry name" value="5'-nuclease"/>
    <property type="match status" value="1"/>
</dbReference>
<protein>
    <recommendedName>
        <fullName evidence="6">Ribonuclease VapC</fullName>
        <shortName evidence="6">RNase VapC</shortName>
        <ecNumber evidence="6">3.1.-.-</ecNumber>
    </recommendedName>
    <alternativeName>
        <fullName evidence="6">Toxin VapC</fullName>
    </alternativeName>
</protein>
<dbReference type="InterPro" id="IPR029060">
    <property type="entry name" value="PIN-like_dom_sf"/>
</dbReference>
<dbReference type="SUPFAM" id="SSF88723">
    <property type="entry name" value="PIN domain-like"/>
    <property type="match status" value="1"/>
</dbReference>
<dbReference type="GO" id="GO:0090729">
    <property type="term" value="F:toxin activity"/>
    <property type="evidence" value="ECO:0007669"/>
    <property type="project" value="UniProtKB-KW"/>
</dbReference>
<dbReference type="GO" id="GO:0004540">
    <property type="term" value="F:RNA nuclease activity"/>
    <property type="evidence" value="ECO:0007669"/>
    <property type="project" value="InterPro"/>
</dbReference>
<evidence type="ECO:0000256" key="1">
    <source>
        <dbReference type="ARBA" id="ARBA00022649"/>
    </source>
</evidence>
<dbReference type="KEGG" id="atw:C0099_00885"/>
<evidence type="ECO:0000256" key="6">
    <source>
        <dbReference type="HAMAP-Rule" id="MF_00265"/>
    </source>
</evidence>
<dbReference type="PANTHER" id="PTHR35901">
    <property type="entry name" value="RIBONUCLEASE VAPC3"/>
    <property type="match status" value="1"/>
</dbReference>
<keyword evidence="1 6" id="KW-1277">Toxin-antitoxin system</keyword>
<dbReference type="InterPro" id="IPR022907">
    <property type="entry name" value="VapC_family"/>
</dbReference>
<evidence type="ECO:0000256" key="3">
    <source>
        <dbReference type="ARBA" id="ARBA00022723"/>
    </source>
</evidence>
<sequence>MIVVDVNVIAYLLIPGRFTTRAEHLLESDPIWAAPRLWRSELRNILATYVRTGQIELHDALDLFQRAADLIAGEEYEVETPAVLRLCKESGCSAYDCEYVALAEFLDQEFVTADRKLASAFPHRARILVTA</sequence>
<dbReference type="CDD" id="cd09873">
    <property type="entry name" value="PIN_Pae0151-like"/>
    <property type="match status" value="1"/>
</dbReference>
<dbReference type="PANTHER" id="PTHR35901:SF1">
    <property type="entry name" value="EXONUCLEASE VAPC9"/>
    <property type="match status" value="1"/>
</dbReference>
<comment type="function">
    <text evidence="6">Toxic component of a toxin-antitoxin (TA) system. An RNase.</text>
</comment>
<dbReference type="Proteomes" id="UP000242205">
    <property type="component" value="Chromosome"/>
</dbReference>
<dbReference type="RefSeq" id="WP_102245688.1">
    <property type="nucleotide sequence ID" value="NZ_CP025682.1"/>
</dbReference>
<comment type="cofactor">
    <cofactor evidence="6">
        <name>Mg(2+)</name>
        <dbReference type="ChEBI" id="CHEBI:18420"/>
    </cofactor>
</comment>
<evidence type="ECO:0000256" key="2">
    <source>
        <dbReference type="ARBA" id="ARBA00022722"/>
    </source>
</evidence>
<organism evidence="8 9">
    <name type="scientific">Pseudazoarcus pumilus</name>
    <dbReference type="NCBI Taxonomy" id="2067960"/>
    <lineage>
        <taxon>Bacteria</taxon>
        <taxon>Pseudomonadati</taxon>
        <taxon>Pseudomonadota</taxon>
        <taxon>Betaproteobacteria</taxon>
        <taxon>Rhodocyclales</taxon>
        <taxon>Zoogloeaceae</taxon>
        <taxon>Pseudazoarcus</taxon>
    </lineage>
</organism>
<accession>A0A2I6S2W6</accession>
<dbReference type="EMBL" id="CP025682">
    <property type="protein sequence ID" value="AUN93614.1"/>
    <property type="molecule type" value="Genomic_DNA"/>
</dbReference>
<comment type="similarity">
    <text evidence="6">Belongs to the PINc/VapC protein family.</text>
</comment>
<keyword evidence="4 6" id="KW-0378">Hydrolase</keyword>
<dbReference type="AlphaFoldDB" id="A0A2I6S2W6"/>
<keyword evidence="5 6" id="KW-0460">Magnesium</keyword>
<reference evidence="8 9" key="1">
    <citation type="submission" date="2018-01" db="EMBL/GenBank/DDBJ databases">
        <authorList>
            <person name="Fu G.-Y."/>
        </authorList>
    </citation>
    <scope>NUCLEOTIDE SEQUENCE [LARGE SCALE GENOMIC DNA]</scope>
    <source>
        <strain evidence="8 9">SY39</strain>
    </source>
</reference>
<keyword evidence="2 6" id="KW-0540">Nuclease</keyword>
<evidence type="ECO:0000313" key="9">
    <source>
        <dbReference type="Proteomes" id="UP000242205"/>
    </source>
</evidence>
<feature type="binding site" evidence="6">
    <location>
        <position position="5"/>
    </location>
    <ligand>
        <name>Mg(2+)</name>
        <dbReference type="ChEBI" id="CHEBI:18420"/>
    </ligand>
</feature>
<keyword evidence="9" id="KW-1185">Reference proteome</keyword>
<feature type="binding site" evidence="6">
    <location>
        <position position="96"/>
    </location>
    <ligand>
        <name>Mg(2+)</name>
        <dbReference type="ChEBI" id="CHEBI:18420"/>
    </ligand>
</feature>
<evidence type="ECO:0000259" key="7">
    <source>
        <dbReference type="Pfam" id="PF01850"/>
    </source>
</evidence>
<evidence type="ECO:0000313" key="8">
    <source>
        <dbReference type="EMBL" id="AUN93614.1"/>
    </source>
</evidence>
<evidence type="ECO:0000256" key="4">
    <source>
        <dbReference type="ARBA" id="ARBA00022801"/>
    </source>
</evidence>
<keyword evidence="3 6" id="KW-0479">Metal-binding</keyword>
<dbReference type="OrthoDB" id="1494007at2"/>
<dbReference type="HAMAP" id="MF_00265">
    <property type="entry name" value="VapC_Nob1"/>
    <property type="match status" value="1"/>
</dbReference>